<proteinExistence type="predicted"/>
<dbReference type="InterPro" id="IPR032675">
    <property type="entry name" value="LRR_dom_sf"/>
</dbReference>
<keyword evidence="1" id="KW-0433">Leucine-rich repeat</keyword>
<dbReference type="GO" id="GO:0005886">
    <property type="term" value="C:plasma membrane"/>
    <property type="evidence" value="ECO:0007669"/>
    <property type="project" value="TreeGrafter"/>
</dbReference>
<keyword evidence="4" id="KW-1133">Transmembrane helix</keyword>
<sequence length="492" mass="55452">MSISRAHTKQMLARMIVAVVMLVLQAVLCQGFFWGSTDALQLCPDTCTCPTQLVPASRSGIDCHDANITHLPDELEIPAQYTSVDFSRNSIGELSMSTFSGCCSGLLRLDLSDNEVQQLPALVLQHLPSLSTLLLKNNKLTIIDSAAFVGLHNLTRLDLSYNKLEVLPEDVLEPLVCLQELLLGFNPLVTLNPSLFTHNTALTKLDLAALRLNTLPNNLFLNMMNLEEVSLAQNNMTVVPTKALYPVRYTLTRLDLSGNPFQSLGAYSFYKQHNLRTIILERLLHLETIEAYAFGDLHSLETVVFRYMPRIKYIDPKAFHEMAVDTETEGGVDRALTVEDFTFSFSVLATLPEELLPWQHLRQARLEYNHWNCDCQMKWVKTSPLMDLVDNRMVCSKPKRLRGHRLKYIKEEDLNCDPEPISQARSFGFLAGLMVAGLCVSLATVALLVYWRQGWLCRRPVGAYSRIERGPTTITIADELEYENTDTHSSQS</sequence>
<dbReference type="InterPro" id="IPR026906">
    <property type="entry name" value="LRR_5"/>
</dbReference>
<evidence type="ECO:0000256" key="4">
    <source>
        <dbReference type="SAM" id="Phobius"/>
    </source>
</evidence>
<dbReference type="Gene3D" id="3.80.10.10">
    <property type="entry name" value="Ribonuclease Inhibitor"/>
    <property type="match status" value="3"/>
</dbReference>
<dbReference type="SMART" id="SM00369">
    <property type="entry name" value="LRR_TYP"/>
    <property type="match status" value="7"/>
</dbReference>
<feature type="signal peptide" evidence="5">
    <location>
        <begin position="1"/>
        <end position="29"/>
    </location>
</feature>
<feature type="chain" id="PRO_5043687826" evidence="5">
    <location>
        <begin position="30"/>
        <end position="492"/>
    </location>
</feature>
<comment type="caution">
    <text evidence="6">The sequence shown here is derived from an EMBL/GenBank/DDBJ whole genome shotgun (WGS) entry which is preliminary data.</text>
</comment>
<reference evidence="6 7" key="1">
    <citation type="journal article" date="2024" name="BMC Genomics">
        <title>Genome assembly of redclaw crayfish (Cherax quadricarinatus) provides insights into its immune adaptation and hypoxia tolerance.</title>
        <authorList>
            <person name="Liu Z."/>
            <person name="Zheng J."/>
            <person name="Li H."/>
            <person name="Fang K."/>
            <person name="Wang S."/>
            <person name="He J."/>
            <person name="Zhou D."/>
            <person name="Weng S."/>
            <person name="Chi M."/>
            <person name="Gu Z."/>
            <person name="He J."/>
            <person name="Li F."/>
            <person name="Wang M."/>
        </authorList>
    </citation>
    <scope>NUCLEOTIDE SEQUENCE [LARGE SCALE GENOMIC DNA]</scope>
    <source>
        <strain evidence="6">ZL_2023a</strain>
    </source>
</reference>
<accession>A0AAW0W6D0</accession>
<dbReference type="PROSITE" id="PS51450">
    <property type="entry name" value="LRR"/>
    <property type="match status" value="2"/>
</dbReference>
<dbReference type="InterPro" id="IPR050541">
    <property type="entry name" value="LRR_TM_domain-containing"/>
</dbReference>
<protein>
    <submittedName>
        <fullName evidence="6">Uncharacterized protein</fullName>
    </submittedName>
</protein>
<evidence type="ECO:0000313" key="6">
    <source>
        <dbReference type="EMBL" id="KAK8724772.1"/>
    </source>
</evidence>
<evidence type="ECO:0000256" key="1">
    <source>
        <dbReference type="ARBA" id="ARBA00022614"/>
    </source>
</evidence>
<evidence type="ECO:0000256" key="2">
    <source>
        <dbReference type="ARBA" id="ARBA00022729"/>
    </source>
</evidence>
<dbReference type="Proteomes" id="UP001445076">
    <property type="component" value="Unassembled WGS sequence"/>
</dbReference>
<keyword evidence="4" id="KW-0812">Transmembrane</keyword>
<keyword evidence="7" id="KW-1185">Reference proteome</keyword>
<dbReference type="SUPFAM" id="SSF52058">
    <property type="entry name" value="L domain-like"/>
    <property type="match status" value="1"/>
</dbReference>
<dbReference type="Pfam" id="PF13306">
    <property type="entry name" value="LRR_5"/>
    <property type="match status" value="1"/>
</dbReference>
<dbReference type="PANTHER" id="PTHR24369">
    <property type="entry name" value="ANTIGEN BSP, PUTATIVE-RELATED"/>
    <property type="match status" value="1"/>
</dbReference>
<dbReference type="EMBL" id="JARKIK010000084">
    <property type="protein sequence ID" value="KAK8724772.1"/>
    <property type="molecule type" value="Genomic_DNA"/>
</dbReference>
<evidence type="ECO:0000256" key="5">
    <source>
        <dbReference type="SAM" id="SignalP"/>
    </source>
</evidence>
<dbReference type="PANTHER" id="PTHR24369:SF210">
    <property type="entry name" value="CHAOPTIN-RELATED"/>
    <property type="match status" value="1"/>
</dbReference>
<keyword evidence="4" id="KW-0472">Membrane</keyword>
<name>A0AAW0W6D0_CHEQU</name>
<gene>
    <name evidence="6" type="ORF">OTU49_010915</name>
</gene>
<dbReference type="AlphaFoldDB" id="A0AAW0W6D0"/>
<keyword evidence="3" id="KW-0677">Repeat</keyword>
<dbReference type="InterPro" id="IPR003591">
    <property type="entry name" value="Leu-rich_rpt_typical-subtyp"/>
</dbReference>
<dbReference type="InterPro" id="IPR001611">
    <property type="entry name" value="Leu-rich_rpt"/>
</dbReference>
<organism evidence="6 7">
    <name type="scientific">Cherax quadricarinatus</name>
    <name type="common">Australian red claw crayfish</name>
    <dbReference type="NCBI Taxonomy" id="27406"/>
    <lineage>
        <taxon>Eukaryota</taxon>
        <taxon>Metazoa</taxon>
        <taxon>Ecdysozoa</taxon>
        <taxon>Arthropoda</taxon>
        <taxon>Crustacea</taxon>
        <taxon>Multicrustacea</taxon>
        <taxon>Malacostraca</taxon>
        <taxon>Eumalacostraca</taxon>
        <taxon>Eucarida</taxon>
        <taxon>Decapoda</taxon>
        <taxon>Pleocyemata</taxon>
        <taxon>Astacidea</taxon>
        <taxon>Parastacoidea</taxon>
        <taxon>Parastacidae</taxon>
        <taxon>Cherax</taxon>
    </lineage>
</organism>
<keyword evidence="2 5" id="KW-0732">Signal</keyword>
<feature type="transmembrane region" description="Helical" evidence="4">
    <location>
        <begin position="427"/>
        <end position="451"/>
    </location>
</feature>
<evidence type="ECO:0000256" key="3">
    <source>
        <dbReference type="ARBA" id="ARBA00022737"/>
    </source>
</evidence>
<evidence type="ECO:0000313" key="7">
    <source>
        <dbReference type="Proteomes" id="UP001445076"/>
    </source>
</evidence>
<dbReference type="Pfam" id="PF13855">
    <property type="entry name" value="LRR_8"/>
    <property type="match status" value="1"/>
</dbReference>